<sequence>MKDVIVKNVPDELHLKFKTFCVMNEISISACLRNYMKNISTETTVTDKSITTTKEKQVAK</sequence>
<dbReference type="Gene3D" id="1.10.1220.10">
    <property type="entry name" value="Met repressor-like"/>
    <property type="match status" value="1"/>
</dbReference>
<accession>A0A0F9D2I3</accession>
<protein>
    <submittedName>
        <fullName evidence="1">Uncharacterized protein</fullName>
    </submittedName>
</protein>
<organism evidence="1">
    <name type="scientific">marine sediment metagenome</name>
    <dbReference type="NCBI Taxonomy" id="412755"/>
    <lineage>
        <taxon>unclassified sequences</taxon>
        <taxon>metagenomes</taxon>
        <taxon>ecological metagenomes</taxon>
    </lineage>
</organism>
<dbReference type="SUPFAM" id="SSF47598">
    <property type="entry name" value="Ribbon-helix-helix"/>
    <property type="match status" value="1"/>
</dbReference>
<gene>
    <name evidence="1" type="ORF">LCGC14_2250560</name>
</gene>
<evidence type="ECO:0000313" key="1">
    <source>
        <dbReference type="EMBL" id="KKL55923.1"/>
    </source>
</evidence>
<proteinExistence type="predicted"/>
<dbReference type="GO" id="GO:0006355">
    <property type="term" value="P:regulation of DNA-templated transcription"/>
    <property type="evidence" value="ECO:0007669"/>
    <property type="project" value="InterPro"/>
</dbReference>
<comment type="caution">
    <text evidence="1">The sequence shown here is derived from an EMBL/GenBank/DDBJ whole genome shotgun (WGS) entry which is preliminary data.</text>
</comment>
<name>A0A0F9D2I3_9ZZZZ</name>
<dbReference type="AlphaFoldDB" id="A0A0F9D2I3"/>
<dbReference type="InterPro" id="IPR013321">
    <property type="entry name" value="Arc_rbn_hlx_hlx"/>
</dbReference>
<dbReference type="InterPro" id="IPR010985">
    <property type="entry name" value="Ribbon_hlx_hlx"/>
</dbReference>
<dbReference type="EMBL" id="LAZR01030664">
    <property type="protein sequence ID" value="KKL55923.1"/>
    <property type="molecule type" value="Genomic_DNA"/>
</dbReference>
<reference evidence="1" key="1">
    <citation type="journal article" date="2015" name="Nature">
        <title>Complex archaea that bridge the gap between prokaryotes and eukaryotes.</title>
        <authorList>
            <person name="Spang A."/>
            <person name="Saw J.H."/>
            <person name="Jorgensen S.L."/>
            <person name="Zaremba-Niedzwiedzka K."/>
            <person name="Martijn J."/>
            <person name="Lind A.E."/>
            <person name="van Eijk R."/>
            <person name="Schleper C."/>
            <person name="Guy L."/>
            <person name="Ettema T.J."/>
        </authorList>
    </citation>
    <scope>NUCLEOTIDE SEQUENCE</scope>
</reference>